<proteinExistence type="predicted"/>
<evidence type="ECO:0000313" key="1">
    <source>
        <dbReference type="EMBL" id="TLP35492.1"/>
    </source>
</evidence>
<comment type="caution">
    <text evidence="1">The sequence shown here is derived from an EMBL/GenBank/DDBJ whole genome shotgun (WGS) entry which is preliminary data.</text>
</comment>
<organism evidence="1 2">
    <name type="scientific">Arcobacter arenosus</name>
    <dbReference type="NCBI Taxonomy" id="2576037"/>
    <lineage>
        <taxon>Bacteria</taxon>
        <taxon>Pseudomonadati</taxon>
        <taxon>Campylobacterota</taxon>
        <taxon>Epsilonproteobacteria</taxon>
        <taxon>Campylobacterales</taxon>
        <taxon>Arcobacteraceae</taxon>
        <taxon>Arcobacter</taxon>
    </lineage>
</organism>
<dbReference type="OrthoDB" id="9816185at2"/>
<sequence length="304" mass="36181">MFNLRYISFEEDTSYEYLIKTATNKPKKNMDKIFPHYNTLSIQVNDYINKVPTIETIVPLSNTIPKYTIDNIHETLYYLYDSKSDKVKKIKSDIKDLTIKNPLTKNGLVCPYCGISRQSLHDLDHFMPRSKYPEFSILTYNLIFICETCNQDFKKSEFLDTNKHRMFLNPYFDQELSTLQILDCDIEVDDTLLVIEFKVNEDIQNTHGYLYTIADNHLNTLNLADRYEHLVRNDLLDKFFVRFKNIDNKNQRQINILDIKECQSYINERIIELSESSINNFELIFWKKLYDCTDWFKNISGKIL</sequence>
<dbReference type="Proteomes" id="UP000308901">
    <property type="component" value="Unassembled WGS sequence"/>
</dbReference>
<dbReference type="AlphaFoldDB" id="A0A5R8XXZ4"/>
<protein>
    <recommendedName>
        <fullName evidence="3">HNH endonuclease</fullName>
    </recommendedName>
</protein>
<evidence type="ECO:0000313" key="2">
    <source>
        <dbReference type="Proteomes" id="UP000308901"/>
    </source>
</evidence>
<gene>
    <name evidence="1" type="ORF">FDK22_14670</name>
</gene>
<name>A0A5R8XXZ4_9BACT</name>
<dbReference type="RefSeq" id="WP_138153741.1">
    <property type="nucleotide sequence ID" value="NZ_VANU01000008.1"/>
</dbReference>
<evidence type="ECO:0008006" key="3">
    <source>
        <dbReference type="Google" id="ProtNLM"/>
    </source>
</evidence>
<reference evidence="1 2" key="1">
    <citation type="submission" date="2019-05" db="EMBL/GenBank/DDBJ databases">
        <title>Arcobacter sp. nov., isolated from sea sediment.</title>
        <authorList>
            <person name="Kim W."/>
        </authorList>
    </citation>
    <scope>NUCLEOTIDE SEQUENCE [LARGE SCALE GENOMIC DNA]</scope>
    <source>
        <strain evidence="1 2">CAU 1517</strain>
    </source>
</reference>
<accession>A0A5R8XXZ4</accession>
<dbReference type="Gene3D" id="1.10.30.50">
    <property type="match status" value="1"/>
</dbReference>
<dbReference type="EMBL" id="VANU01000008">
    <property type="protein sequence ID" value="TLP35492.1"/>
    <property type="molecule type" value="Genomic_DNA"/>
</dbReference>
<keyword evidence="2" id="KW-1185">Reference proteome</keyword>